<name>A0A1T5M6B6_9BACT</name>
<keyword evidence="2" id="KW-1185">Reference proteome</keyword>
<organism evidence="1 2">
    <name type="scientific">Ohtaekwangia koreensis</name>
    <dbReference type="NCBI Taxonomy" id="688867"/>
    <lineage>
        <taxon>Bacteria</taxon>
        <taxon>Pseudomonadati</taxon>
        <taxon>Bacteroidota</taxon>
        <taxon>Cytophagia</taxon>
        <taxon>Cytophagales</taxon>
        <taxon>Fulvivirgaceae</taxon>
        <taxon>Ohtaekwangia</taxon>
    </lineage>
</organism>
<accession>A0A1T5M6B6</accession>
<proteinExistence type="predicted"/>
<reference evidence="1 2" key="1">
    <citation type="submission" date="2017-02" db="EMBL/GenBank/DDBJ databases">
        <authorList>
            <person name="Peterson S.W."/>
        </authorList>
    </citation>
    <scope>NUCLEOTIDE SEQUENCE [LARGE SCALE GENOMIC DNA]</scope>
    <source>
        <strain evidence="1 2">DSM 25262</strain>
    </source>
</reference>
<protein>
    <submittedName>
        <fullName evidence="1">Uncharacterized protein</fullName>
    </submittedName>
</protein>
<evidence type="ECO:0000313" key="1">
    <source>
        <dbReference type="EMBL" id="SKC83378.1"/>
    </source>
</evidence>
<dbReference type="EMBL" id="FUZU01000003">
    <property type="protein sequence ID" value="SKC83378.1"/>
    <property type="molecule type" value="Genomic_DNA"/>
</dbReference>
<dbReference type="AlphaFoldDB" id="A0A1T5M6B6"/>
<dbReference type="RefSeq" id="WP_079688964.1">
    <property type="nucleotide sequence ID" value="NZ_FUZU01000003.1"/>
</dbReference>
<gene>
    <name evidence="1" type="ORF">SAMN05660236_4435</name>
</gene>
<evidence type="ECO:0000313" key="2">
    <source>
        <dbReference type="Proteomes" id="UP000190961"/>
    </source>
</evidence>
<dbReference type="Proteomes" id="UP000190961">
    <property type="component" value="Unassembled WGS sequence"/>
</dbReference>
<sequence>MFNKTYFHTNYSITFQLNETGNLTGTLTVESSQSAFLFHGLHAADGAGTKITFIVDWIHPLVDGTCYSAFAGEIRNLQQDSFSMELDWLLITENGSLQGFALLHTDPSATDKVSPVPFPKSLTMDIRKKRNPIASHNVILPAP</sequence>